<proteinExistence type="predicted"/>
<dbReference type="InterPro" id="IPR036366">
    <property type="entry name" value="PGBDSf"/>
</dbReference>
<feature type="region of interest" description="Disordered" evidence="1">
    <location>
        <begin position="95"/>
        <end position="118"/>
    </location>
</feature>
<dbReference type="Pfam" id="PF01471">
    <property type="entry name" value="PG_binding_1"/>
    <property type="match status" value="1"/>
</dbReference>
<evidence type="ECO:0000259" key="2">
    <source>
        <dbReference type="Pfam" id="PF01471"/>
    </source>
</evidence>
<dbReference type="AlphaFoldDB" id="A0AAW1PSQ6"/>
<gene>
    <name evidence="3" type="ORF">WJX73_008388</name>
</gene>
<comment type="caution">
    <text evidence="3">The sequence shown here is derived from an EMBL/GenBank/DDBJ whole genome shotgun (WGS) entry which is preliminary data.</text>
</comment>
<evidence type="ECO:0000313" key="4">
    <source>
        <dbReference type="Proteomes" id="UP001465755"/>
    </source>
</evidence>
<evidence type="ECO:0000313" key="3">
    <source>
        <dbReference type="EMBL" id="KAK9811174.1"/>
    </source>
</evidence>
<dbReference type="InterPro" id="IPR002477">
    <property type="entry name" value="Peptidoglycan-bd-like"/>
</dbReference>
<protein>
    <recommendedName>
        <fullName evidence="2">Peptidoglycan binding-like domain-containing protein</fullName>
    </recommendedName>
</protein>
<feature type="region of interest" description="Disordered" evidence="1">
    <location>
        <begin position="236"/>
        <end position="257"/>
    </location>
</feature>
<dbReference type="InterPro" id="IPR036365">
    <property type="entry name" value="PGBD-like_sf"/>
</dbReference>
<organism evidence="3 4">
    <name type="scientific">Symbiochloris irregularis</name>
    <dbReference type="NCBI Taxonomy" id="706552"/>
    <lineage>
        <taxon>Eukaryota</taxon>
        <taxon>Viridiplantae</taxon>
        <taxon>Chlorophyta</taxon>
        <taxon>core chlorophytes</taxon>
        <taxon>Trebouxiophyceae</taxon>
        <taxon>Trebouxiales</taxon>
        <taxon>Trebouxiaceae</taxon>
        <taxon>Symbiochloris</taxon>
    </lineage>
</organism>
<dbReference type="SUPFAM" id="SSF47090">
    <property type="entry name" value="PGBD-like"/>
    <property type="match status" value="2"/>
</dbReference>
<feature type="domain" description="Peptidoglycan binding-like" evidence="2">
    <location>
        <begin position="340"/>
        <end position="398"/>
    </location>
</feature>
<reference evidence="3 4" key="1">
    <citation type="journal article" date="2024" name="Nat. Commun.">
        <title>Phylogenomics reveals the evolutionary origins of lichenization in chlorophyte algae.</title>
        <authorList>
            <person name="Puginier C."/>
            <person name="Libourel C."/>
            <person name="Otte J."/>
            <person name="Skaloud P."/>
            <person name="Haon M."/>
            <person name="Grisel S."/>
            <person name="Petersen M."/>
            <person name="Berrin J.G."/>
            <person name="Delaux P.M."/>
            <person name="Dal Grande F."/>
            <person name="Keller J."/>
        </authorList>
    </citation>
    <scope>NUCLEOTIDE SEQUENCE [LARGE SCALE GENOMIC DNA]</scope>
    <source>
        <strain evidence="3 4">SAG 2036</strain>
    </source>
</reference>
<dbReference type="EMBL" id="JALJOQ010000011">
    <property type="protein sequence ID" value="KAK9811174.1"/>
    <property type="molecule type" value="Genomic_DNA"/>
</dbReference>
<sequence length="442" mass="46312">MLSRSFTGRPLCPSTLSCVETLQKPVACRNAAARHLRVYAGPDKQIQQIQQTVKDAVTVIQDHLAVESSDVASALATLSHTTQALASKEQAFSGSASQAASLPSHEGPPGPPPKLAKGADDIFWVSQLHTGLEAKGFNVDTEEAEEWFFGDSTEDALLTFQACSSLKENGITTMDTWKKLLGDKLPGLDHAADKVPTVQADIEEFAADDPLGPSGSEALADQAAAAGGDISPLAFSPLATDDAFPTPGSEGPAGQAGEVSPLAFSALAEEDPSGFKGNTSSGAAIAGMPAIPMEPSSAMSESSTSSSAPAASNGSPAAAHADLPYRNLQEWPALRIEDGGRDVHHLHVALQRAGYSFGSDDAQWWQFGDSTYNAVQVFQACNNLPQTGLVDDDTWVALLGPQAQPCDIDTLFSESEDDVDMLAGSGVWLLGEQRWARASGTY</sequence>
<dbReference type="Proteomes" id="UP001465755">
    <property type="component" value="Unassembled WGS sequence"/>
</dbReference>
<feature type="compositionally biased region" description="Low complexity" evidence="1">
    <location>
        <begin position="295"/>
        <end position="318"/>
    </location>
</feature>
<feature type="region of interest" description="Disordered" evidence="1">
    <location>
        <begin position="286"/>
        <end position="318"/>
    </location>
</feature>
<accession>A0AAW1PSQ6</accession>
<dbReference type="Gene3D" id="1.10.101.10">
    <property type="entry name" value="PGBD-like superfamily/PGBD"/>
    <property type="match status" value="2"/>
</dbReference>
<name>A0AAW1PSQ6_9CHLO</name>
<evidence type="ECO:0000256" key="1">
    <source>
        <dbReference type="SAM" id="MobiDB-lite"/>
    </source>
</evidence>
<keyword evidence="4" id="KW-1185">Reference proteome</keyword>